<organism evidence="6 7">
    <name type="scientific">Arenibacterium halophilum</name>
    <dbReference type="NCBI Taxonomy" id="2583821"/>
    <lineage>
        <taxon>Bacteria</taxon>
        <taxon>Pseudomonadati</taxon>
        <taxon>Pseudomonadota</taxon>
        <taxon>Alphaproteobacteria</taxon>
        <taxon>Rhodobacterales</taxon>
        <taxon>Paracoccaceae</taxon>
        <taxon>Arenibacterium</taxon>
    </lineage>
</organism>
<dbReference type="PANTHER" id="PTHR47506">
    <property type="entry name" value="TRANSCRIPTIONAL REGULATORY PROTEIN"/>
    <property type="match status" value="1"/>
</dbReference>
<evidence type="ECO:0000256" key="2">
    <source>
        <dbReference type="ARBA" id="ARBA00023125"/>
    </source>
</evidence>
<dbReference type="SUPFAM" id="SSF46689">
    <property type="entry name" value="Homeodomain-like"/>
    <property type="match status" value="1"/>
</dbReference>
<evidence type="ECO:0000256" key="1">
    <source>
        <dbReference type="ARBA" id="ARBA00023015"/>
    </source>
</evidence>
<evidence type="ECO:0000313" key="6">
    <source>
        <dbReference type="EMBL" id="TMV12818.1"/>
    </source>
</evidence>
<evidence type="ECO:0000256" key="4">
    <source>
        <dbReference type="PROSITE-ProRule" id="PRU00335"/>
    </source>
</evidence>
<keyword evidence="2 4" id="KW-0238">DNA-binding</keyword>
<dbReference type="Proteomes" id="UP001191082">
    <property type="component" value="Unassembled WGS sequence"/>
</dbReference>
<keyword evidence="1" id="KW-0805">Transcription regulation</keyword>
<proteinExistence type="predicted"/>
<dbReference type="Gene3D" id="1.10.357.10">
    <property type="entry name" value="Tetracycline Repressor, domain 2"/>
    <property type="match status" value="1"/>
</dbReference>
<keyword evidence="3" id="KW-0804">Transcription</keyword>
<keyword evidence="7" id="KW-1185">Reference proteome</keyword>
<evidence type="ECO:0000313" key="7">
    <source>
        <dbReference type="Proteomes" id="UP001191082"/>
    </source>
</evidence>
<feature type="DNA-binding region" description="H-T-H motif" evidence="4">
    <location>
        <begin position="36"/>
        <end position="55"/>
    </location>
</feature>
<dbReference type="EMBL" id="VCPC01000002">
    <property type="protein sequence ID" value="TMV12818.1"/>
    <property type="molecule type" value="Genomic_DNA"/>
</dbReference>
<name>A0ABY2X9U1_9RHOB</name>
<feature type="domain" description="HTH tetR-type" evidence="5">
    <location>
        <begin position="13"/>
        <end position="73"/>
    </location>
</feature>
<accession>A0ABY2X9U1</accession>
<gene>
    <name evidence="6" type="ORF">FGK64_08410</name>
</gene>
<protein>
    <submittedName>
        <fullName evidence="6">TetR/AcrR family transcriptional regulator</fullName>
    </submittedName>
</protein>
<dbReference type="PANTHER" id="PTHR47506:SF1">
    <property type="entry name" value="HTH-TYPE TRANSCRIPTIONAL REGULATOR YJDC"/>
    <property type="match status" value="1"/>
</dbReference>
<dbReference type="PROSITE" id="PS50977">
    <property type="entry name" value="HTH_TETR_2"/>
    <property type="match status" value="1"/>
</dbReference>
<evidence type="ECO:0000256" key="3">
    <source>
        <dbReference type="ARBA" id="ARBA00023163"/>
    </source>
</evidence>
<comment type="caution">
    <text evidence="6">The sequence shown here is derived from an EMBL/GenBank/DDBJ whole genome shotgun (WGS) entry which is preliminary data.</text>
</comment>
<sequence>MELADMTLDDTAPTRREQIIQGAYDTLRKNGLPHLSYDSIAAETGLTRQLIRYHFSSHEDLMLEVCDLVAAVYREALISTAGQLKGPARVDAFLDFYFDLLDAKRKPRDDQVYDAMLSLATKSRPIRENLANQYRLVGQVLSHEFSVQFPDLTAQAAEELSFLFVSLMYGHWKMVASLGFSEDHRHITRQAIDRLIRSYCDMPPEPGTKRVLWAQKGL</sequence>
<dbReference type="InterPro" id="IPR009057">
    <property type="entry name" value="Homeodomain-like_sf"/>
</dbReference>
<evidence type="ECO:0000259" key="5">
    <source>
        <dbReference type="PROSITE" id="PS50977"/>
    </source>
</evidence>
<dbReference type="InterPro" id="IPR001647">
    <property type="entry name" value="HTH_TetR"/>
</dbReference>
<reference evidence="6 7" key="1">
    <citation type="submission" date="2019-05" db="EMBL/GenBank/DDBJ databases">
        <title>Marivita sp. nov. isolated from sea sediment.</title>
        <authorList>
            <person name="Kim W."/>
        </authorList>
    </citation>
    <scope>NUCLEOTIDE SEQUENCE [LARGE SCALE GENOMIC DNA]</scope>
    <source>
        <strain evidence="6 7">CAU 1492</strain>
    </source>
</reference>